<evidence type="ECO:0000256" key="25">
    <source>
        <dbReference type="SAM" id="Phobius"/>
    </source>
</evidence>
<evidence type="ECO:0000259" key="26">
    <source>
        <dbReference type="PROSITE" id="PS50004"/>
    </source>
</evidence>
<keyword evidence="9" id="KW-1003">Cell membrane</keyword>
<dbReference type="GO" id="GO:0005634">
    <property type="term" value="C:nucleus"/>
    <property type="evidence" value="ECO:0007669"/>
    <property type="project" value="UniProtKB-SubCell"/>
</dbReference>
<dbReference type="AlphaFoldDB" id="A0A6I9XGX1"/>
<accession>A0A6I9XGX1</accession>
<evidence type="ECO:0000256" key="21">
    <source>
        <dbReference type="ARBA" id="ARBA00065112"/>
    </source>
</evidence>
<dbReference type="OrthoDB" id="159395at2759"/>
<dbReference type="EC" id="3.1.3.66" evidence="8"/>
<evidence type="ECO:0000256" key="18">
    <source>
        <dbReference type="ARBA" id="ARBA00034105"/>
    </source>
</evidence>
<proteinExistence type="inferred from homology"/>
<keyword evidence="17" id="KW-0539">Nucleus</keyword>
<keyword evidence="25" id="KW-0812">Transmembrane</keyword>
<dbReference type="Pfam" id="PF00168">
    <property type="entry name" value="C2"/>
    <property type="match status" value="1"/>
</dbReference>
<dbReference type="UniPathway" id="UPA00944"/>
<evidence type="ECO:0000256" key="3">
    <source>
        <dbReference type="ARBA" id="ARBA00004236"/>
    </source>
</evidence>
<evidence type="ECO:0000256" key="1">
    <source>
        <dbReference type="ARBA" id="ARBA00004123"/>
    </source>
</evidence>
<keyword evidence="16 25" id="KW-0472">Membrane</keyword>
<keyword evidence="27" id="KW-1185">Reference proteome</keyword>
<evidence type="ECO:0000256" key="22">
    <source>
        <dbReference type="ARBA" id="ARBA00074640"/>
    </source>
</evidence>
<feature type="domain" description="C2" evidence="26">
    <location>
        <begin position="26"/>
        <end position="153"/>
    </location>
</feature>
<keyword evidence="13" id="KW-0378">Hydrolase</keyword>
<evidence type="ECO:0000256" key="9">
    <source>
        <dbReference type="ARBA" id="ARBA00022475"/>
    </source>
</evidence>
<evidence type="ECO:0000256" key="24">
    <source>
        <dbReference type="ARBA" id="ARBA00082036"/>
    </source>
</evidence>
<evidence type="ECO:0000256" key="8">
    <source>
        <dbReference type="ARBA" id="ARBA00013037"/>
    </source>
</evidence>
<comment type="similarity">
    <text evidence="7">Belongs to the inositol 3,4-bisphosphate 4-phosphatase family.</text>
</comment>
<evidence type="ECO:0000256" key="2">
    <source>
        <dbReference type="ARBA" id="ARBA00004146"/>
    </source>
</evidence>
<protein>
    <recommendedName>
        <fullName evidence="22">Inositol polyphosphate-4-phosphatase type I A</fullName>
        <ecNumber evidence="8">3.1.3.66</ecNumber>
    </recommendedName>
    <alternativeName>
        <fullName evidence="24">Inositol polyphosphate 4-phosphatase type I</fullName>
    </alternativeName>
    <alternativeName>
        <fullName evidence="23">Type I inositol 3,4-bisphosphate 4-phosphatase</fullName>
    </alternativeName>
</protein>
<organism evidence="27 28">
    <name type="scientific">Thamnophis sirtalis</name>
    <dbReference type="NCBI Taxonomy" id="35019"/>
    <lineage>
        <taxon>Eukaryota</taxon>
        <taxon>Metazoa</taxon>
        <taxon>Chordata</taxon>
        <taxon>Craniata</taxon>
        <taxon>Vertebrata</taxon>
        <taxon>Euteleostomi</taxon>
        <taxon>Lepidosauria</taxon>
        <taxon>Squamata</taxon>
        <taxon>Bifurcata</taxon>
        <taxon>Unidentata</taxon>
        <taxon>Episquamata</taxon>
        <taxon>Toxicofera</taxon>
        <taxon>Serpentes</taxon>
        <taxon>Colubroidea</taxon>
        <taxon>Colubridae</taxon>
        <taxon>Natricinae</taxon>
        <taxon>Thamnophis</taxon>
    </lineage>
</organism>
<comment type="catalytic activity">
    <reaction evidence="20">
        <text>1D-myo-inositol 1,3,4-trisphosphate + H2O = 1D-myo-inositol 1,3-bisphosphate + phosphate</text>
        <dbReference type="Rhea" id="RHEA:43392"/>
        <dbReference type="ChEBI" id="CHEBI:15377"/>
        <dbReference type="ChEBI" id="CHEBI:43474"/>
        <dbReference type="ChEBI" id="CHEBI:58414"/>
        <dbReference type="ChEBI" id="CHEBI:83242"/>
    </reaction>
    <physiologicalReaction direction="left-to-right" evidence="20">
        <dbReference type="Rhea" id="RHEA:43393"/>
    </physiologicalReaction>
</comment>
<dbReference type="CDD" id="cd04048">
    <property type="entry name" value="C2A_Copine"/>
    <property type="match status" value="1"/>
</dbReference>
<evidence type="ECO:0000256" key="14">
    <source>
        <dbReference type="ARBA" id="ARBA00023018"/>
    </source>
</evidence>
<sequence>MSVKDLSPRHNTKSRVVQRASTVDVASDMSGLSLTGNIQDPDEPILEFSLACSELLTPSLDRKPNCFVAVSVTTPPQAFWTKHAQTEIIEGTNNPIFLSSIAFFQDSLINQMTQIKLSIYDVKDRSQGTMYLLGSVIFAVQDLLKEKSHRLHLTLRSAENDRVGNITAIGWQMEENTDERPPVTRSPDTINGRTVLPVDESLTESLGIRSKYASLRKDALLKSVFGGAICRMYRFPTTDGNHLRILEQMGESVLSLHIPRQFVKLLLEEDAARICELEELGELSPCWESLRRQIVTQYQTIILTYQDNMTNLHQYKGPSFKASSLKGDKKLEFMPTNLHIQRMRVQDDAGSDENYDIVTIGAPAAHCQAFKSGGLRKKLHKFEDAKKHSFEESCTATNSQSIVYIPQDIIRAKEIIAQINTLKTQVSYYAERLSRAAKDKSANGLERTLAILADKTRQLVTVCDCKLLANSIHALNTARPDYIASKVSPTSTEGEQVVLRNDQDTLVARWAGRNSRSSLQVDWHEEEWEKVWVNVDKSLECIIQRVDKLLLKERLQSDSCEDVFLCEVSCSSKKDCSPTPEESTPGEWSEALYPLLTTLTDCVAMMSDKAKKAMVFLLMQDSAPTIALCLSLQYRRDVVFCQTLTALICGFIIKLRNCLHDNGFLRQLYTIGLLAQFESLLSTYGEELAMLEDMSVGIMDLRNVTFKVTQATSGASADMLPVITGNRDGFNVRIPLPSTLFDALPREIQSGMLLRVQPVLFNVGINEQQTLAEKFGDTSLQEIINMESLVRLNSYFEQFKEVLPEDCLPRSRSQTCLPELLRFLGQNVHARKNKNVDILWQAAEICRRLNGVRFTSCKSAKDRTAMSVTLEQCLILQHEHGMAPQVFTQALECMRSIGTREVVIQKNLCGLVPLRDFRLDPSLLYSIPLLALSPNLLIVWLFLSIAYLVAKLRCK</sequence>
<keyword evidence="25" id="KW-1133">Transmembrane helix</keyword>
<dbReference type="GO" id="GO:0005886">
    <property type="term" value="C:plasma membrane"/>
    <property type="evidence" value="ECO:0007669"/>
    <property type="project" value="UniProtKB-SubCell"/>
</dbReference>
<dbReference type="Gene3D" id="2.60.40.150">
    <property type="entry name" value="C2 domain"/>
    <property type="match status" value="1"/>
</dbReference>
<dbReference type="PROSITE" id="PS50004">
    <property type="entry name" value="C2"/>
    <property type="match status" value="1"/>
</dbReference>
<evidence type="ECO:0000256" key="5">
    <source>
        <dbReference type="ARBA" id="ARBA00004565"/>
    </source>
</evidence>
<name>A0A6I9XGX1_9SAUR</name>
<dbReference type="InterPro" id="IPR000008">
    <property type="entry name" value="C2_dom"/>
</dbReference>
<evidence type="ECO:0000313" key="27">
    <source>
        <dbReference type="Proteomes" id="UP000504617"/>
    </source>
</evidence>
<dbReference type="GO" id="GO:0044281">
    <property type="term" value="P:small molecule metabolic process"/>
    <property type="evidence" value="ECO:0007669"/>
    <property type="project" value="UniProtKB-ARBA"/>
</dbReference>
<evidence type="ECO:0000256" key="11">
    <source>
        <dbReference type="ARBA" id="ARBA00022553"/>
    </source>
</evidence>
<keyword evidence="10" id="KW-0963">Cytoplasm</keyword>
<comment type="subunit">
    <text evidence="21">Interacts with INPP5F.</text>
</comment>
<dbReference type="FunFam" id="2.60.40.150:FF:000038">
    <property type="entry name" value="Type I inositol 3,4-bisphosphate 4-phosphatase"/>
    <property type="match status" value="1"/>
</dbReference>
<dbReference type="GO" id="GO:0031901">
    <property type="term" value="C:early endosome membrane"/>
    <property type="evidence" value="ECO:0007669"/>
    <property type="project" value="UniProtKB-SubCell"/>
</dbReference>
<comment type="subcellular location">
    <subcellularLocation>
        <location evidence="3">Cell membrane</location>
    </subcellularLocation>
    <subcellularLocation>
        <location evidence="4">Cytoplasm</location>
    </subcellularLocation>
    <subcellularLocation>
        <location evidence="2">Early endosome membrane</location>
    </subcellularLocation>
    <subcellularLocation>
        <location evidence="1">Nucleus</location>
    </subcellularLocation>
    <subcellularLocation>
        <location evidence="18">Postsynaptic density</location>
    </subcellularLocation>
    <subcellularLocation>
        <location evidence="5">Recycling endosome membrane</location>
    </subcellularLocation>
</comment>
<dbReference type="GeneID" id="106543449"/>
<evidence type="ECO:0000256" key="17">
    <source>
        <dbReference type="ARBA" id="ARBA00023242"/>
    </source>
</evidence>
<reference evidence="28" key="1">
    <citation type="submission" date="2025-08" db="UniProtKB">
        <authorList>
            <consortium name="RefSeq"/>
        </authorList>
    </citation>
    <scope>IDENTIFICATION</scope>
    <source>
        <tissue evidence="28">Skeletal muscle</tissue>
    </source>
</reference>
<comment type="catalytic activity">
    <reaction evidence="19">
        <text>1D-myo-inositol 3,4-bisphosphate + H2O = 1D-myo-inositol 3-phosphate + phosphate</text>
        <dbReference type="Rhea" id="RHEA:43388"/>
        <dbReference type="ChEBI" id="CHEBI:15377"/>
        <dbReference type="ChEBI" id="CHEBI:43474"/>
        <dbReference type="ChEBI" id="CHEBI:58401"/>
        <dbReference type="ChEBI" id="CHEBI:83241"/>
    </reaction>
    <physiologicalReaction direction="left-to-right" evidence="19">
        <dbReference type="Rhea" id="RHEA:43389"/>
    </physiologicalReaction>
</comment>
<evidence type="ECO:0000256" key="20">
    <source>
        <dbReference type="ARBA" id="ARBA00051892"/>
    </source>
</evidence>
<evidence type="ECO:0000256" key="16">
    <source>
        <dbReference type="ARBA" id="ARBA00023136"/>
    </source>
</evidence>
<dbReference type="GO" id="GO:0016316">
    <property type="term" value="F:phosphatidylinositol-3,4-bisphosphate 4-phosphatase activity"/>
    <property type="evidence" value="ECO:0007669"/>
    <property type="project" value="UniProtKB-EC"/>
</dbReference>
<evidence type="ECO:0000256" key="23">
    <source>
        <dbReference type="ARBA" id="ARBA00080875"/>
    </source>
</evidence>
<evidence type="ECO:0000256" key="10">
    <source>
        <dbReference type="ARBA" id="ARBA00022490"/>
    </source>
</evidence>
<dbReference type="GO" id="GO:0055038">
    <property type="term" value="C:recycling endosome membrane"/>
    <property type="evidence" value="ECO:0007669"/>
    <property type="project" value="UniProtKB-SubCell"/>
</dbReference>
<gene>
    <name evidence="28" type="primary">INPP4A</name>
</gene>
<dbReference type="PANTHER" id="PTHR12187:SF4">
    <property type="entry name" value="INOSITOL POLYPHOSPHATE-4-PHOSPHATASE TYPE I A"/>
    <property type="match status" value="1"/>
</dbReference>
<evidence type="ECO:0000256" key="15">
    <source>
        <dbReference type="ARBA" id="ARBA00023098"/>
    </source>
</evidence>
<evidence type="ECO:0000256" key="13">
    <source>
        <dbReference type="ARBA" id="ARBA00022801"/>
    </source>
</evidence>
<dbReference type="SUPFAM" id="SSF49562">
    <property type="entry name" value="C2 domain (Calcium/lipid-binding domain, CaLB)"/>
    <property type="match status" value="1"/>
</dbReference>
<dbReference type="InterPro" id="IPR039034">
    <property type="entry name" value="INPP4"/>
</dbReference>
<dbReference type="Proteomes" id="UP000504617">
    <property type="component" value="Unplaced"/>
</dbReference>
<keyword evidence="11" id="KW-0597">Phosphoprotein</keyword>
<dbReference type="InterPro" id="IPR035892">
    <property type="entry name" value="C2_domain_sf"/>
</dbReference>
<dbReference type="RefSeq" id="XP_013914949.1">
    <property type="nucleotide sequence ID" value="XM_014059474.1"/>
</dbReference>
<keyword evidence="12" id="KW-0967">Endosome</keyword>
<evidence type="ECO:0000256" key="7">
    <source>
        <dbReference type="ARBA" id="ARBA00006306"/>
    </source>
</evidence>
<keyword evidence="14" id="KW-0770">Synapse</keyword>
<evidence type="ECO:0000256" key="6">
    <source>
        <dbReference type="ARBA" id="ARBA00004847"/>
    </source>
</evidence>
<dbReference type="CTD" id="3631"/>
<keyword evidence="15" id="KW-0443">Lipid metabolism</keyword>
<feature type="transmembrane region" description="Helical" evidence="25">
    <location>
        <begin position="923"/>
        <end position="950"/>
    </location>
</feature>
<evidence type="ECO:0000313" key="28">
    <source>
        <dbReference type="RefSeq" id="XP_013914949.1"/>
    </source>
</evidence>
<evidence type="ECO:0000256" key="19">
    <source>
        <dbReference type="ARBA" id="ARBA00051770"/>
    </source>
</evidence>
<dbReference type="GO" id="GO:0014069">
    <property type="term" value="C:postsynaptic density"/>
    <property type="evidence" value="ECO:0007669"/>
    <property type="project" value="UniProtKB-SubCell"/>
</dbReference>
<dbReference type="PANTHER" id="PTHR12187">
    <property type="entry name" value="AGAP000124-PA"/>
    <property type="match status" value="1"/>
</dbReference>
<evidence type="ECO:0000256" key="4">
    <source>
        <dbReference type="ARBA" id="ARBA00004496"/>
    </source>
</evidence>
<evidence type="ECO:0000256" key="12">
    <source>
        <dbReference type="ARBA" id="ARBA00022753"/>
    </source>
</evidence>
<comment type="pathway">
    <text evidence="6">Signal transduction; phosphatidylinositol signaling pathway.</text>
</comment>